<comment type="caution">
    <text evidence="1">The sequence shown here is derived from an EMBL/GenBank/DDBJ whole genome shotgun (WGS) entry which is preliminary data.</text>
</comment>
<organism evidence="1 2">
    <name type="scientific">Hemibagrus guttatus</name>
    <dbReference type="NCBI Taxonomy" id="175788"/>
    <lineage>
        <taxon>Eukaryota</taxon>
        <taxon>Metazoa</taxon>
        <taxon>Chordata</taxon>
        <taxon>Craniata</taxon>
        <taxon>Vertebrata</taxon>
        <taxon>Euteleostomi</taxon>
        <taxon>Actinopterygii</taxon>
        <taxon>Neopterygii</taxon>
        <taxon>Teleostei</taxon>
        <taxon>Ostariophysi</taxon>
        <taxon>Siluriformes</taxon>
        <taxon>Bagridae</taxon>
        <taxon>Hemibagrus</taxon>
    </lineage>
</organism>
<dbReference type="EMBL" id="JAUCMX010000002">
    <property type="protein sequence ID" value="KAK3553759.1"/>
    <property type="molecule type" value="Genomic_DNA"/>
</dbReference>
<dbReference type="Proteomes" id="UP001274896">
    <property type="component" value="Unassembled WGS sequence"/>
</dbReference>
<dbReference type="InterPro" id="IPR043502">
    <property type="entry name" value="DNA/RNA_pol_sf"/>
</dbReference>
<accession>A0AAE0VCV7</accession>
<proteinExistence type="predicted"/>
<dbReference type="SUPFAM" id="SSF56672">
    <property type="entry name" value="DNA/RNA polymerases"/>
    <property type="match status" value="1"/>
</dbReference>
<sequence length="108" mass="12026">MEEQEITCKSYSEWASPLVLVWKKTGDLRVCVDYCWLNTGTVKDAHPLPHQADCLAALGEGDRDTGMISVEFIGTTRKAWSVQSAGECELILFLDMEEAGGELWLGSW</sequence>
<evidence type="ECO:0000313" key="2">
    <source>
        <dbReference type="Proteomes" id="UP001274896"/>
    </source>
</evidence>
<keyword evidence="2" id="KW-1185">Reference proteome</keyword>
<gene>
    <name evidence="1" type="ORF">QTP70_009185</name>
</gene>
<name>A0AAE0VCV7_9TELE</name>
<evidence type="ECO:0000313" key="1">
    <source>
        <dbReference type="EMBL" id="KAK3553759.1"/>
    </source>
</evidence>
<dbReference type="Gene3D" id="3.10.10.10">
    <property type="entry name" value="HIV Type 1 Reverse Transcriptase, subunit A, domain 1"/>
    <property type="match status" value="1"/>
</dbReference>
<reference evidence="1" key="1">
    <citation type="submission" date="2023-06" db="EMBL/GenBank/DDBJ databases">
        <title>Male Hemibagrus guttatus genome.</title>
        <authorList>
            <person name="Bian C."/>
        </authorList>
    </citation>
    <scope>NUCLEOTIDE SEQUENCE</scope>
    <source>
        <strain evidence="1">Male_cb2023</strain>
        <tissue evidence="1">Muscle</tissue>
    </source>
</reference>
<protein>
    <submittedName>
        <fullName evidence="1">Uncharacterized protein</fullName>
    </submittedName>
</protein>
<dbReference type="AlphaFoldDB" id="A0AAE0VCV7"/>